<feature type="domain" description="NAC" evidence="6">
    <location>
        <begin position="8"/>
        <end position="180"/>
    </location>
</feature>
<dbReference type="STRING" id="210143.A0A1R3G0D3"/>
<organism evidence="7 8">
    <name type="scientific">Corchorus capsularis</name>
    <name type="common">Jute</name>
    <dbReference type="NCBI Taxonomy" id="210143"/>
    <lineage>
        <taxon>Eukaryota</taxon>
        <taxon>Viridiplantae</taxon>
        <taxon>Streptophyta</taxon>
        <taxon>Embryophyta</taxon>
        <taxon>Tracheophyta</taxon>
        <taxon>Spermatophyta</taxon>
        <taxon>Magnoliopsida</taxon>
        <taxon>eudicotyledons</taxon>
        <taxon>Gunneridae</taxon>
        <taxon>Pentapetalae</taxon>
        <taxon>rosids</taxon>
        <taxon>malvids</taxon>
        <taxon>Malvales</taxon>
        <taxon>Malvaceae</taxon>
        <taxon>Grewioideae</taxon>
        <taxon>Apeibeae</taxon>
        <taxon>Corchorus</taxon>
    </lineage>
</organism>
<dbReference type="PROSITE" id="PS51005">
    <property type="entry name" value="NAC"/>
    <property type="match status" value="1"/>
</dbReference>
<reference evidence="7 8" key="1">
    <citation type="submission" date="2013-09" db="EMBL/GenBank/DDBJ databases">
        <title>Corchorus capsularis genome sequencing.</title>
        <authorList>
            <person name="Alam M."/>
            <person name="Haque M.S."/>
            <person name="Islam M.S."/>
            <person name="Emdad E.M."/>
            <person name="Islam M.M."/>
            <person name="Ahmed B."/>
            <person name="Halim A."/>
            <person name="Hossen Q.M.M."/>
            <person name="Hossain M.Z."/>
            <person name="Ahmed R."/>
            <person name="Khan M.M."/>
            <person name="Islam R."/>
            <person name="Rashid M.M."/>
            <person name="Khan S.A."/>
            <person name="Rahman M.S."/>
            <person name="Alam M."/>
        </authorList>
    </citation>
    <scope>NUCLEOTIDE SEQUENCE [LARGE SCALE GENOMIC DNA]</scope>
    <source>
        <strain evidence="8">cv. CVL-1</strain>
        <tissue evidence="7">Whole seedling</tissue>
    </source>
</reference>
<dbReference type="InterPro" id="IPR003441">
    <property type="entry name" value="NAC-dom"/>
</dbReference>
<dbReference type="SUPFAM" id="SSF101941">
    <property type="entry name" value="NAC domain"/>
    <property type="match status" value="1"/>
</dbReference>
<dbReference type="PANTHER" id="PTHR31719">
    <property type="entry name" value="NAC TRANSCRIPTION FACTOR 56"/>
    <property type="match status" value="1"/>
</dbReference>
<evidence type="ECO:0000313" key="7">
    <source>
        <dbReference type="EMBL" id="OMO51554.1"/>
    </source>
</evidence>
<evidence type="ECO:0000256" key="1">
    <source>
        <dbReference type="ARBA" id="ARBA00023015"/>
    </source>
</evidence>
<dbReference type="Proteomes" id="UP000188268">
    <property type="component" value="Unassembled WGS sequence"/>
</dbReference>
<gene>
    <name evidence="7" type="ORF">CCACVL1_29730</name>
</gene>
<name>A0A1R3G0D3_COCAP</name>
<feature type="region of interest" description="Disordered" evidence="5">
    <location>
        <begin position="74"/>
        <end position="95"/>
    </location>
</feature>
<protein>
    <submittedName>
        <fullName evidence="7">No apical meristem (NAM) protein</fullName>
    </submittedName>
</protein>
<keyword evidence="1" id="KW-0805">Transcription regulation</keyword>
<dbReference type="GO" id="GO:0006355">
    <property type="term" value="P:regulation of DNA-templated transcription"/>
    <property type="evidence" value="ECO:0007669"/>
    <property type="project" value="InterPro"/>
</dbReference>
<dbReference type="EMBL" id="AWWV01015771">
    <property type="protein sequence ID" value="OMO51554.1"/>
    <property type="molecule type" value="Genomic_DNA"/>
</dbReference>
<dbReference type="GO" id="GO:0048731">
    <property type="term" value="P:system development"/>
    <property type="evidence" value="ECO:0007669"/>
    <property type="project" value="TreeGrafter"/>
</dbReference>
<comment type="caution">
    <text evidence="7">The sequence shown here is derived from an EMBL/GenBank/DDBJ whole genome shotgun (WGS) entry which is preliminary data.</text>
</comment>
<evidence type="ECO:0000313" key="8">
    <source>
        <dbReference type="Proteomes" id="UP000188268"/>
    </source>
</evidence>
<keyword evidence="2" id="KW-0238">DNA-binding</keyword>
<dbReference type="PANTHER" id="PTHR31719:SF164">
    <property type="entry name" value="NAC DOMAIN-CONTAINING PROTEIN"/>
    <property type="match status" value="1"/>
</dbReference>
<feature type="compositionally biased region" description="Basic residues" evidence="5">
    <location>
        <begin position="85"/>
        <end position="95"/>
    </location>
</feature>
<dbReference type="OrthoDB" id="730183at2759"/>
<evidence type="ECO:0000256" key="2">
    <source>
        <dbReference type="ARBA" id="ARBA00023125"/>
    </source>
</evidence>
<keyword evidence="3" id="KW-0804">Transcription</keyword>
<keyword evidence="8" id="KW-1185">Reference proteome</keyword>
<dbReference type="Gramene" id="OMO51554">
    <property type="protein sequence ID" value="OMO51554"/>
    <property type="gene ID" value="CCACVL1_29730"/>
</dbReference>
<dbReference type="AlphaFoldDB" id="A0A1R3G0D3"/>
<dbReference type="GO" id="GO:0003677">
    <property type="term" value="F:DNA binding"/>
    <property type="evidence" value="ECO:0007669"/>
    <property type="project" value="UniProtKB-KW"/>
</dbReference>
<sequence length="237" mass="27212">MRMALESLAPGFRFRPTGEVILQSYLRPLINGEKLPFDILTEADIYGDKEPWKLFNPQHSHSYWVFTQLKKKRNSDSDSDSVTKQTKKKKIITRKTNKKKEGDSYYDRTAGCGFWKARYCNDIVSSDGEKIGFDREYTFKLKDEDDDDEGSGSSPNGNWIMHQFSFEGCDDLVICEIKNSNSGGTRKRKHIELDSNVTKKLSVADHHGRLKQLQGADAHDDETEAFLNEVLNFGLEW</sequence>
<evidence type="ECO:0000256" key="5">
    <source>
        <dbReference type="SAM" id="MobiDB-lite"/>
    </source>
</evidence>
<dbReference type="Pfam" id="PF02365">
    <property type="entry name" value="NAM"/>
    <property type="match status" value="1"/>
</dbReference>
<dbReference type="InterPro" id="IPR036093">
    <property type="entry name" value="NAC_dom_sf"/>
</dbReference>
<evidence type="ECO:0000256" key="4">
    <source>
        <dbReference type="ARBA" id="ARBA00023242"/>
    </source>
</evidence>
<accession>A0A1R3G0D3</accession>
<proteinExistence type="predicted"/>
<keyword evidence="4" id="KW-0539">Nucleus</keyword>
<dbReference type="Gene3D" id="2.170.150.80">
    <property type="entry name" value="NAC domain"/>
    <property type="match status" value="1"/>
</dbReference>
<evidence type="ECO:0000259" key="6">
    <source>
        <dbReference type="PROSITE" id="PS51005"/>
    </source>
</evidence>
<dbReference type="OMA" id="RYCNDIV"/>
<evidence type="ECO:0000256" key="3">
    <source>
        <dbReference type="ARBA" id="ARBA00023163"/>
    </source>
</evidence>